<dbReference type="Gene3D" id="2.40.240.10">
    <property type="entry name" value="Ribosomal Protein L25, Chain P"/>
    <property type="match status" value="1"/>
</dbReference>
<comment type="caution">
    <text evidence="9">The sequence shown here is derived from an EMBL/GenBank/DDBJ whole genome shotgun (WGS) entry which is preliminary data.</text>
</comment>
<keyword evidence="1 5" id="KW-0699">rRNA-binding</keyword>
<dbReference type="HAMAP" id="MF_01334">
    <property type="entry name" value="Ribosomal_bL25_CTC"/>
    <property type="match status" value="1"/>
</dbReference>
<dbReference type="NCBIfam" id="TIGR00731">
    <property type="entry name" value="bL25_bact_ctc"/>
    <property type="match status" value="1"/>
</dbReference>
<organism evidence="9 10">
    <name type="scientific">Candidatus Sungiibacteriota bacterium</name>
    <dbReference type="NCBI Taxonomy" id="2750080"/>
    <lineage>
        <taxon>Bacteria</taxon>
        <taxon>Candidatus Sungiibacteriota</taxon>
    </lineage>
</organism>
<dbReference type="InterPro" id="IPR037121">
    <property type="entry name" value="Ribosomal_bL25_C"/>
</dbReference>
<dbReference type="CDD" id="cd00495">
    <property type="entry name" value="Ribosomal_L25_TL5_CTC"/>
    <property type="match status" value="1"/>
</dbReference>
<evidence type="ECO:0000313" key="10">
    <source>
        <dbReference type="Proteomes" id="UP000724148"/>
    </source>
</evidence>
<evidence type="ECO:0000256" key="4">
    <source>
        <dbReference type="ARBA" id="ARBA00023274"/>
    </source>
</evidence>
<proteinExistence type="inferred from homology"/>
<dbReference type="InterPro" id="IPR011035">
    <property type="entry name" value="Ribosomal_bL25/Gln-tRNA_synth"/>
</dbReference>
<dbReference type="EMBL" id="JACOZA010000041">
    <property type="protein sequence ID" value="MBI2096850.1"/>
    <property type="molecule type" value="Genomic_DNA"/>
</dbReference>
<feature type="domain" description="Large ribosomal subunit protein bL25 beta" evidence="8">
    <location>
        <begin position="98"/>
        <end position="183"/>
    </location>
</feature>
<dbReference type="PANTHER" id="PTHR33284">
    <property type="entry name" value="RIBOSOMAL PROTEIN L25/GLN-TRNA SYNTHETASE, ANTI-CODON-BINDING DOMAIN-CONTAINING PROTEIN"/>
    <property type="match status" value="1"/>
</dbReference>
<evidence type="ECO:0000256" key="6">
    <source>
        <dbReference type="SAM" id="MobiDB-lite"/>
    </source>
</evidence>
<dbReference type="GO" id="GO:0008097">
    <property type="term" value="F:5S rRNA binding"/>
    <property type="evidence" value="ECO:0007669"/>
    <property type="project" value="InterPro"/>
</dbReference>
<accession>A0A931WPD6</accession>
<reference evidence="9" key="1">
    <citation type="submission" date="2020-07" db="EMBL/GenBank/DDBJ databases">
        <title>Huge and variable diversity of episymbiotic CPR bacteria and DPANN archaea in groundwater ecosystems.</title>
        <authorList>
            <person name="He C.Y."/>
            <person name="Keren R."/>
            <person name="Whittaker M."/>
            <person name="Farag I.F."/>
            <person name="Doudna J."/>
            <person name="Cate J.H.D."/>
            <person name="Banfield J.F."/>
        </authorList>
    </citation>
    <scope>NUCLEOTIDE SEQUENCE</scope>
    <source>
        <strain evidence="9">NC_groundwater_193_Ag_S-0.1um_51_7</strain>
    </source>
</reference>
<evidence type="ECO:0000256" key="3">
    <source>
        <dbReference type="ARBA" id="ARBA00022980"/>
    </source>
</evidence>
<dbReference type="Pfam" id="PF14693">
    <property type="entry name" value="Ribosomal_TL5_C"/>
    <property type="match status" value="1"/>
</dbReference>
<keyword evidence="3 5" id="KW-0689">Ribosomal protein</keyword>
<dbReference type="InterPro" id="IPR001021">
    <property type="entry name" value="Ribosomal_bL25_long"/>
</dbReference>
<keyword evidence="4 5" id="KW-0687">Ribonucleoprotein</keyword>
<feature type="domain" description="Large ribosomal subunit protein bL25 L25" evidence="7">
    <location>
        <begin position="5"/>
        <end position="90"/>
    </location>
</feature>
<dbReference type="Proteomes" id="UP000724148">
    <property type="component" value="Unassembled WGS sequence"/>
</dbReference>
<evidence type="ECO:0000313" key="9">
    <source>
        <dbReference type="EMBL" id="MBI2096850.1"/>
    </source>
</evidence>
<dbReference type="GO" id="GO:0022625">
    <property type="term" value="C:cytosolic large ribosomal subunit"/>
    <property type="evidence" value="ECO:0007669"/>
    <property type="project" value="TreeGrafter"/>
</dbReference>
<evidence type="ECO:0000256" key="2">
    <source>
        <dbReference type="ARBA" id="ARBA00022884"/>
    </source>
</evidence>
<dbReference type="AlphaFoldDB" id="A0A931WPD6"/>
<evidence type="ECO:0000259" key="7">
    <source>
        <dbReference type="Pfam" id="PF01386"/>
    </source>
</evidence>
<keyword evidence="2 5" id="KW-0694">RNA-binding</keyword>
<evidence type="ECO:0000259" key="8">
    <source>
        <dbReference type="Pfam" id="PF14693"/>
    </source>
</evidence>
<dbReference type="InterPro" id="IPR020057">
    <property type="entry name" value="Ribosomal_bL25_b-dom"/>
</dbReference>
<dbReference type="InterPro" id="IPR020930">
    <property type="entry name" value="Ribosomal_uL5_bac-type"/>
</dbReference>
<dbReference type="GO" id="GO:0006412">
    <property type="term" value="P:translation"/>
    <property type="evidence" value="ECO:0007669"/>
    <property type="project" value="UniProtKB-UniRule"/>
</dbReference>
<name>A0A931WPD6_9BACT</name>
<dbReference type="Pfam" id="PF01386">
    <property type="entry name" value="Ribosomal_L25p"/>
    <property type="match status" value="1"/>
</dbReference>
<evidence type="ECO:0000256" key="1">
    <source>
        <dbReference type="ARBA" id="ARBA00022730"/>
    </source>
</evidence>
<feature type="compositionally biased region" description="Basic and acidic residues" evidence="6">
    <location>
        <begin position="203"/>
        <end position="226"/>
    </location>
</feature>
<dbReference type="InterPro" id="IPR020056">
    <property type="entry name" value="Rbsml_bL25/Gln-tRNA_synth_N"/>
</dbReference>
<comment type="function">
    <text evidence="5">This is one of the proteins that binds to the 5S RNA in the ribosome where it forms part of the central protuberance.</text>
</comment>
<gene>
    <name evidence="5" type="primary">rplY</name>
    <name evidence="5" type="synonym">ctc</name>
    <name evidence="9" type="ORF">HYT40_01700</name>
</gene>
<feature type="region of interest" description="Disordered" evidence="6">
    <location>
        <begin position="190"/>
        <end position="226"/>
    </location>
</feature>
<protein>
    <recommendedName>
        <fullName evidence="5">Large ribosomal subunit protein bL25</fullName>
    </recommendedName>
    <alternativeName>
        <fullName evidence="5">General stress protein CTC</fullName>
    </alternativeName>
</protein>
<comment type="subunit">
    <text evidence="5">Part of the 50S ribosomal subunit; part of the 5S rRNA/L5/L18/L25 subcomplex. Contacts the 5S rRNA. Binds to the 5S rRNA independently of L5 and L18.</text>
</comment>
<dbReference type="InterPro" id="IPR029751">
    <property type="entry name" value="Ribosomal_L25_dom"/>
</dbReference>
<comment type="similarity">
    <text evidence="5">Belongs to the bacterial ribosomal protein bL25 family. CTC subfamily.</text>
</comment>
<dbReference type="GO" id="GO:0003735">
    <property type="term" value="F:structural constituent of ribosome"/>
    <property type="evidence" value="ECO:0007669"/>
    <property type="project" value="InterPro"/>
</dbReference>
<dbReference type="SUPFAM" id="SSF50715">
    <property type="entry name" value="Ribosomal protein L25-like"/>
    <property type="match status" value="1"/>
</dbReference>
<dbReference type="PANTHER" id="PTHR33284:SF1">
    <property type="entry name" value="RIBOSOMAL PROTEIN L25_GLN-TRNA SYNTHETASE, ANTI-CODON-BINDING DOMAIN-CONTAINING PROTEIN"/>
    <property type="match status" value="1"/>
</dbReference>
<dbReference type="Gene3D" id="2.170.120.20">
    <property type="entry name" value="Ribosomal protein L25, beta domain"/>
    <property type="match status" value="1"/>
</dbReference>
<sequence length="226" mass="24314">MPMELQAEKRTMVGKKSNALRKHGLLPAVLYGAGTTSLPLAVSQKAFQKVLEGAGESTLVKLQVDGKPHNVLIHDVALDPITGTPLHADFLAVRMDKEIRTKVSLEFTGEASAVKNEGGVLVKVMHEVEISALPKDLPHNIPVDLTKLERVSDRILIGDIRAPQGVKVIAEDDDVIVLVEAPRSEEELKALEGAEAAAPVEVETEREAKLKAEAEKSATGEVMGEK</sequence>
<evidence type="ECO:0000256" key="5">
    <source>
        <dbReference type="HAMAP-Rule" id="MF_01334"/>
    </source>
</evidence>